<dbReference type="InterPro" id="IPR036927">
    <property type="entry name" value="Cyt_c_oxase-like_su1_sf"/>
</dbReference>
<keyword evidence="1" id="KW-1133">Transmembrane helix</keyword>
<sequence length="176" mass="19398">MPFGSVFRHSPLLFILGSSFWNFVGGGVLGFFINIPVINYFEHGTYLTVAHAHAATFGTFGLLALGLCTHILRVVSPEVAWEPGWFQATFWLTNIGLVVMTVASLLPLGFSQLRTVYAEGYDAARSPEFYERPRNKRLLWARSLGDVPMILGATTFALGAIRHLLAARNDAEKLPA</sequence>
<feature type="transmembrane region" description="Helical" evidence="1">
    <location>
        <begin position="55"/>
        <end position="76"/>
    </location>
</feature>
<feature type="transmembrane region" description="Helical" evidence="1">
    <location>
        <begin position="88"/>
        <end position="110"/>
    </location>
</feature>
<name>A0A1H6X2I4_9EURY</name>
<dbReference type="SUPFAM" id="SSF81442">
    <property type="entry name" value="Cytochrome c oxidase subunit I-like"/>
    <property type="match status" value="1"/>
</dbReference>
<keyword evidence="1" id="KW-0812">Transmembrane</keyword>
<dbReference type="AlphaFoldDB" id="A0A1H6X2I4"/>
<feature type="transmembrane region" description="Helical" evidence="1">
    <location>
        <begin position="12"/>
        <end position="35"/>
    </location>
</feature>
<dbReference type="OrthoDB" id="234602at2157"/>
<dbReference type="Gene3D" id="1.20.210.10">
    <property type="entry name" value="Cytochrome c oxidase-like, subunit I domain"/>
    <property type="match status" value="1"/>
</dbReference>
<protein>
    <submittedName>
        <fullName evidence="2">Nitric oxide reductase subunit B</fullName>
    </submittedName>
</protein>
<dbReference type="STRING" id="1073996.SAMN05444271_12926"/>
<dbReference type="PANTHER" id="PTHR10422:SF38">
    <property type="entry name" value="CYTOCHROME B SUBUNIT OF NITRIC OXIDE REDUCTASE"/>
    <property type="match status" value="1"/>
</dbReference>
<dbReference type="GO" id="GO:0009060">
    <property type="term" value="P:aerobic respiration"/>
    <property type="evidence" value="ECO:0007669"/>
    <property type="project" value="InterPro"/>
</dbReference>
<dbReference type="GO" id="GO:0004129">
    <property type="term" value="F:cytochrome-c oxidase activity"/>
    <property type="evidence" value="ECO:0007669"/>
    <property type="project" value="InterPro"/>
</dbReference>
<dbReference type="GO" id="GO:0016020">
    <property type="term" value="C:membrane"/>
    <property type="evidence" value="ECO:0007669"/>
    <property type="project" value="InterPro"/>
</dbReference>
<dbReference type="RefSeq" id="WP_089673432.1">
    <property type="nucleotide sequence ID" value="NZ_CP024845.1"/>
</dbReference>
<evidence type="ECO:0000313" key="3">
    <source>
        <dbReference type="Proteomes" id="UP000198888"/>
    </source>
</evidence>
<dbReference type="InterPro" id="IPR000883">
    <property type="entry name" value="Cyt_C_Oxase_1"/>
</dbReference>
<proteinExistence type="predicted"/>
<keyword evidence="3" id="KW-1185">Reference proteome</keyword>
<evidence type="ECO:0000256" key="1">
    <source>
        <dbReference type="SAM" id="Phobius"/>
    </source>
</evidence>
<organism evidence="2 3">
    <name type="scientific">Halohasta litchfieldiae</name>
    <dbReference type="NCBI Taxonomy" id="1073996"/>
    <lineage>
        <taxon>Archaea</taxon>
        <taxon>Methanobacteriati</taxon>
        <taxon>Methanobacteriota</taxon>
        <taxon>Stenosarchaea group</taxon>
        <taxon>Halobacteria</taxon>
        <taxon>Halobacteriales</taxon>
        <taxon>Haloferacaceae</taxon>
        <taxon>Halohasta</taxon>
    </lineage>
</organism>
<keyword evidence="1" id="KW-0472">Membrane</keyword>
<dbReference type="EMBL" id="FNYR01000029">
    <property type="protein sequence ID" value="SEJ19250.1"/>
    <property type="molecule type" value="Genomic_DNA"/>
</dbReference>
<dbReference type="GeneID" id="35002015"/>
<reference evidence="2 3" key="1">
    <citation type="submission" date="2016-10" db="EMBL/GenBank/DDBJ databases">
        <authorList>
            <person name="de Groot N.N."/>
        </authorList>
    </citation>
    <scope>NUCLEOTIDE SEQUENCE [LARGE SCALE GENOMIC DNA]</scope>
    <source>
        <strain evidence="2 3">DSM 22187</strain>
    </source>
</reference>
<gene>
    <name evidence="2" type="ORF">SAMN05444271_12926</name>
</gene>
<dbReference type="GO" id="GO:0020037">
    <property type="term" value="F:heme binding"/>
    <property type="evidence" value="ECO:0007669"/>
    <property type="project" value="InterPro"/>
</dbReference>
<dbReference type="Proteomes" id="UP000198888">
    <property type="component" value="Unassembled WGS sequence"/>
</dbReference>
<dbReference type="Pfam" id="PF00115">
    <property type="entry name" value="COX1"/>
    <property type="match status" value="1"/>
</dbReference>
<evidence type="ECO:0000313" key="2">
    <source>
        <dbReference type="EMBL" id="SEJ19250.1"/>
    </source>
</evidence>
<feature type="transmembrane region" description="Helical" evidence="1">
    <location>
        <begin position="147"/>
        <end position="165"/>
    </location>
</feature>
<accession>A0A1H6X2I4</accession>
<dbReference type="PANTHER" id="PTHR10422">
    <property type="entry name" value="CYTOCHROME C OXIDASE SUBUNIT 1"/>
    <property type="match status" value="1"/>
</dbReference>